<dbReference type="GO" id="GO:0015074">
    <property type="term" value="P:DNA integration"/>
    <property type="evidence" value="ECO:0007669"/>
    <property type="project" value="UniProtKB-KW"/>
</dbReference>
<evidence type="ECO:0000256" key="15">
    <source>
        <dbReference type="ARBA" id="ARBA00022908"/>
    </source>
</evidence>
<dbReference type="GO" id="GO:0003964">
    <property type="term" value="F:RNA-directed DNA polymerase activity"/>
    <property type="evidence" value="ECO:0007669"/>
    <property type="project" value="UniProtKB-KW"/>
</dbReference>
<evidence type="ECO:0000256" key="3">
    <source>
        <dbReference type="ARBA" id="ARBA00022612"/>
    </source>
</evidence>
<comment type="catalytic activity">
    <reaction evidence="22">
        <text>DNA(n) + a 2'-deoxyribonucleoside 5'-triphosphate = DNA(n+1) + diphosphate</text>
        <dbReference type="Rhea" id="RHEA:22508"/>
        <dbReference type="Rhea" id="RHEA-COMP:17339"/>
        <dbReference type="Rhea" id="RHEA-COMP:17340"/>
        <dbReference type="ChEBI" id="CHEBI:33019"/>
        <dbReference type="ChEBI" id="CHEBI:61560"/>
        <dbReference type="ChEBI" id="CHEBI:173112"/>
        <dbReference type="EC" id="2.7.7.49"/>
    </reaction>
</comment>
<keyword evidence="8" id="KW-0547">Nucleotide-binding</keyword>
<evidence type="ECO:0000256" key="21">
    <source>
        <dbReference type="ARBA" id="ARBA00023268"/>
    </source>
</evidence>
<dbReference type="PANTHER" id="PTHR42648">
    <property type="entry name" value="TRANSPOSASE, PUTATIVE-RELATED"/>
    <property type="match status" value="1"/>
</dbReference>
<evidence type="ECO:0000256" key="6">
    <source>
        <dbReference type="ARBA" id="ARBA00022722"/>
    </source>
</evidence>
<dbReference type="SUPFAM" id="SSF56672">
    <property type="entry name" value="DNA/RNA polymerases"/>
    <property type="match status" value="1"/>
</dbReference>
<dbReference type="Gene3D" id="4.10.60.10">
    <property type="entry name" value="Zinc finger, CCHC-type"/>
    <property type="match status" value="1"/>
</dbReference>
<dbReference type="InterPro" id="IPR013103">
    <property type="entry name" value="RVT_2"/>
</dbReference>
<dbReference type="Pfam" id="PF22936">
    <property type="entry name" value="Pol_BBD"/>
    <property type="match status" value="1"/>
</dbReference>
<feature type="domain" description="Integrase catalytic" evidence="25">
    <location>
        <begin position="552"/>
        <end position="725"/>
    </location>
</feature>
<organism evidence="26 27">
    <name type="scientific">Scytalidium lignicola</name>
    <name type="common">Hyphomycete</name>
    <dbReference type="NCBI Taxonomy" id="5539"/>
    <lineage>
        <taxon>Eukaryota</taxon>
        <taxon>Fungi</taxon>
        <taxon>Dikarya</taxon>
        <taxon>Ascomycota</taxon>
        <taxon>Pezizomycotina</taxon>
        <taxon>Leotiomycetes</taxon>
        <taxon>Leotiomycetes incertae sedis</taxon>
        <taxon>Scytalidium</taxon>
    </lineage>
</organism>
<comment type="function">
    <text evidence="1">The aspartyl protease (PR) mediates the proteolytic cleavages of the Gag and Gag-Pol polyproteins after assembly of the VLP.</text>
</comment>
<dbReference type="InterPro" id="IPR012337">
    <property type="entry name" value="RNaseH-like_sf"/>
</dbReference>
<evidence type="ECO:0000313" key="27">
    <source>
        <dbReference type="Proteomes" id="UP000258309"/>
    </source>
</evidence>
<evidence type="ECO:0000256" key="14">
    <source>
        <dbReference type="ARBA" id="ARBA00022884"/>
    </source>
</evidence>
<dbReference type="OMA" id="VITHERT"/>
<keyword evidence="9" id="KW-0064">Aspartyl protease</keyword>
<proteinExistence type="predicted"/>
<dbReference type="Proteomes" id="UP000258309">
    <property type="component" value="Unassembled WGS sequence"/>
</dbReference>
<keyword evidence="7" id="KW-0479">Metal-binding</keyword>
<feature type="non-terminal residue" evidence="26">
    <location>
        <position position="1526"/>
    </location>
</feature>
<dbReference type="STRING" id="5539.A0A3E2GWA6"/>
<keyword evidence="18" id="KW-0917">Virion maturation</keyword>
<dbReference type="InterPro" id="IPR054722">
    <property type="entry name" value="PolX-like_BBD"/>
</dbReference>
<evidence type="ECO:0000256" key="7">
    <source>
        <dbReference type="ARBA" id="ARBA00022723"/>
    </source>
</evidence>
<dbReference type="GO" id="GO:0004190">
    <property type="term" value="F:aspartic-type endopeptidase activity"/>
    <property type="evidence" value="ECO:0007669"/>
    <property type="project" value="UniProtKB-KW"/>
</dbReference>
<dbReference type="InterPro" id="IPR039537">
    <property type="entry name" value="Retrotran_Ty1/copia-like"/>
</dbReference>
<dbReference type="GO" id="GO:0005634">
    <property type="term" value="C:nucleus"/>
    <property type="evidence" value="ECO:0007669"/>
    <property type="project" value="UniProtKB-ARBA"/>
</dbReference>
<dbReference type="GO" id="GO:0004519">
    <property type="term" value="F:endonuclease activity"/>
    <property type="evidence" value="ECO:0007669"/>
    <property type="project" value="UniProtKB-KW"/>
</dbReference>
<dbReference type="OrthoDB" id="3540327at2759"/>
<keyword evidence="11" id="KW-0378">Hydrolase</keyword>
<dbReference type="CDD" id="cd09272">
    <property type="entry name" value="RNase_HI_RT_Ty1"/>
    <property type="match status" value="1"/>
</dbReference>
<evidence type="ECO:0000256" key="4">
    <source>
        <dbReference type="ARBA" id="ARBA00022670"/>
    </source>
</evidence>
<keyword evidence="15" id="KW-0229">DNA integration</keyword>
<evidence type="ECO:0000256" key="1">
    <source>
        <dbReference type="ARBA" id="ARBA00002180"/>
    </source>
</evidence>
<comment type="caution">
    <text evidence="26">The sequence shown here is derived from an EMBL/GenBank/DDBJ whole genome shotgun (WGS) entry which is preliminary data.</text>
</comment>
<dbReference type="Gene3D" id="3.30.420.10">
    <property type="entry name" value="Ribonuclease H-like superfamily/Ribonuclease H"/>
    <property type="match status" value="1"/>
</dbReference>
<keyword evidence="12" id="KW-0067">ATP-binding</keyword>
<evidence type="ECO:0000256" key="22">
    <source>
        <dbReference type="ARBA" id="ARBA00048173"/>
    </source>
</evidence>
<keyword evidence="20" id="KW-0233">DNA recombination</keyword>
<evidence type="ECO:0000256" key="24">
    <source>
        <dbReference type="SAM" id="MobiDB-lite"/>
    </source>
</evidence>
<keyword evidence="14" id="KW-0694">RNA-binding</keyword>
<evidence type="ECO:0000256" key="16">
    <source>
        <dbReference type="ARBA" id="ARBA00022918"/>
    </source>
</evidence>
<dbReference type="PROSITE" id="PS50994">
    <property type="entry name" value="INTEGRASE"/>
    <property type="match status" value="1"/>
</dbReference>
<dbReference type="GO" id="GO:0032196">
    <property type="term" value="P:transposition"/>
    <property type="evidence" value="ECO:0007669"/>
    <property type="project" value="UniProtKB-KW"/>
</dbReference>
<keyword evidence="17" id="KW-0808">Transferase</keyword>
<dbReference type="GO" id="GO:0008270">
    <property type="term" value="F:zinc ion binding"/>
    <property type="evidence" value="ECO:0007669"/>
    <property type="project" value="InterPro"/>
</dbReference>
<keyword evidence="21" id="KW-0511">Multifunctional enzyme</keyword>
<evidence type="ECO:0000259" key="25">
    <source>
        <dbReference type="PROSITE" id="PS50994"/>
    </source>
</evidence>
<dbReference type="PANTHER" id="PTHR42648:SF11">
    <property type="entry name" value="TRANSPOSON TY4-P GAG-POL POLYPROTEIN"/>
    <property type="match status" value="1"/>
</dbReference>
<dbReference type="Pfam" id="PF07727">
    <property type="entry name" value="RVT_2"/>
    <property type="match status" value="1"/>
</dbReference>
<name>A0A3E2GWA6_SCYLI</name>
<evidence type="ECO:0000256" key="2">
    <source>
        <dbReference type="ARBA" id="ARBA00022578"/>
    </source>
</evidence>
<dbReference type="SUPFAM" id="SSF53098">
    <property type="entry name" value="Ribonuclease H-like"/>
    <property type="match status" value="1"/>
</dbReference>
<evidence type="ECO:0000313" key="26">
    <source>
        <dbReference type="EMBL" id="RFU25454.1"/>
    </source>
</evidence>
<keyword evidence="19" id="KW-0238">DNA-binding</keyword>
<dbReference type="GO" id="GO:0003677">
    <property type="term" value="F:DNA binding"/>
    <property type="evidence" value="ECO:0007669"/>
    <property type="project" value="UniProtKB-KW"/>
</dbReference>
<evidence type="ECO:0000256" key="5">
    <source>
        <dbReference type="ARBA" id="ARBA00022695"/>
    </source>
</evidence>
<evidence type="ECO:0000256" key="19">
    <source>
        <dbReference type="ARBA" id="ARBA00023125"/>
    </source>
</evidence>
<dbReference type="InterPro" id="IPR001584">
    <property type="entry name" value="Integrase_cat-core"/>
</dbReference>
<evidence type="ECO:0000256" key="17">
    <source>
        <dbReference type="ARBA" id="ARBA00022932"/>
    </source>
</evidence>
<keyword evidence="5" id="KW-0548">Nucleotidyltransferase</keyword>
<dbReference type="SUPFAM" id="SSF57756">
    <property type="entry name" value="Retrovirus zinc finger-like domains"/>
    <property type="match status" value="1"/>
</dbReference>
<keyword evidence="16" id="KW-0695">RNA-directed DNA polymerase</keyword>
<evidence type="ECO:0000256" key="20">
    <source>
        <dbReference type="ARBA" id="ARBA00023172"/>
    </source>
</evidence>
<dbReference type="EMBL" id="NCSJ02000332">
    <property type="protein sequence ID" value="RFU25454.1"/>
    <property type="molecule type" value="Genomic_DNA"/>
</dbReference>
<feature type="compositionally biased region" description="Basic residues" evidence="24">
    <location>
        <begin position="240"/>
        <end position="264"/>
    </location>
</feature>
<dbReference type="InterPro" id="IPR036875">
    <property type="entry name" value="Znf_CCHC_sf"/>
</dbReference>
<feature type="region of interest" description="Disordered" evidence="24">
    <location>
        <begin position="216"/>
        <end position="272"/>
    </location>
</feature>
<keyword evidence="10" id="KW-0255">Endonuclease</keyword>
<protein>
    <recommendedName>
        <fullName evidence="25">Integrase catalytic domain-containing protein</fullName>
    </recommendedName>
</protein>
<keyword evidence="6" id="KW-0540">Nuclease</keyword>
<evidence type="ECO:0000256" key="10">
    <source>
        <dbReference type="ARBA" id="ARBA00022759"/>
    </source>
</evidence>
<evidence type="ECO:0000256" key="11">
    <source>
        <dbReference type="ARBA" id="ARBA00022801"/>
    </source>
</evidence>
<dbReference type="InterPro" id="IPR036397">
    <property type="entry name" value="RNaseH_sf"/>
</dbReference>
<accession>A0A3E2GWA6</accession>
<keyword evidence="27" id="KW-1185">Reference proteome</keyword>
<evidence type="ECO:0000256" key="12">
    <source>
        <dbReference type="ARBA" id="ARBA00022840"/>
    </source>
</evidence>
<comment type="catalytic activity">
    <reaction evidence="23">
        <text>DNA(n) + a 2'-deoxyribonucleoside 5'-triphosphate = DNA(n+1) + diphosphate</text>
        <dbReference type="Rhea" id="RHEA:22508"/>
        <dbReference type="Rhea" id="RHEA-COMP:17339"/>
        <dbReference type="Rhea" id="RHEA-COMP:17340"/>
        <dbReference type="ChEBI" id="CHEBI:33019"/>
        <dbReference type="ChEBI" id="CHEBI:61560"/>
        <dbReference type="ChEBI" id="CHEBI:173112"/>
        <dbReference type="EC" id="2.7.7.7"/>
    </reaction>
</comment>
<keyword evidence="13" id="KW-0460">Magnesium</keyword>
<dbReference type="InterPro" id="IPR043502">
    <property type="entry name" value="DNA/RNA_pol_sf"/>
</dbReference>
<keyword evidence="4" id="KW-0645">Protease</keyword>
<evidence type="ECO:0000256" key="18">
    <source>
        <dbReference type="ARBA" id="ARBA00023113"/>
    </source>
</evidence>
<dbReference type="GO" id="GO:0003723">
    <property type="term" value="F:RNA binding"/>
    <property type="evidence" value="ECO:0007669"/>
    <property type="project" value="UniProtKB-KW"/>
</dbReference>
<dbReference type="GO" id="GO:0005524">
    <property type="term" value="F:ATP binding"/>
    <property type="evidence" value="ECO:0007669"/>
    <property type="project" value="UniProtKB-KW"/>
</dbReference>
<dbReference type="GO" id="GO:0006508">
    <property type="term" value="P:proteolysis"/>
    <property type="evidence" value="ECO:0007669"/>
    <property type="project" value="UniProtKB-KW"/>
</dbReference>
<dbReference type="GO" id="GO:0006310">
    <property type="term" value="P:DNA recombination"/>
    <property type="evidence" value="ECO:0007669"/>
    <property type="project" value="UniProtKB-KW"/>
</dbReference>
<evidence type="ECO:0000256" key="13">
    <source>
        <dbReference type="ARBA" id="ARBA00022842"/>
    </source>
</evidence>
<evidence type="ECO:0000256" key="23">
    <source>
        <dbReference type="ARBA" id="ARBA00049244"/>
    </source>
</evidence>
<dbReference type="Pfam" id="PF14223">
    <property type="entry name" value="Retrotran_gag_2"/>
    <property type="match status" value="1"/>
</dbReference>
<gene>
    <name evidence="26" type="ORF">B7463_g10892</name>
</gene>
<keyword evidence="17" id="KW-0239">DNA-directed DNA polymerase</keyword>
<keyword evidence="3" id="KW-1188">Viral release from host cell</keyword>
<sequence>MENSSTSSESTTGGHGTSSGYYHSKYGDVAILNGENYTEFKQTCELALTVANVLSIAKGTETRPNRDTDRWDGKANKAIQIIVNSVTPGIRNRIIDLLMDKKVKEAWELLAEYDLSTNTTFQMSVRGQFHRERWNIQSESIWQFIERLESYRSQLRGAEKGITDEEMHTRILDSLPTDSFWMTTRQNVFLQNLSYQKLVTFLDASHQQYKSLHGLTGASQTPQATQASANFVRSIESRPRKARGGKRGNKFHGNRRTLRGRKGSNSKAGNQEQLDSDQCRFCLKKGHFMKDCKAFLKAQSYARSGVEKQKNEHVNMVTHIPALANDDGYYSYGPSNPQDNQHALVTAVNVTGDWIFDSGASRHFTSHMSDFAKPLKRWDTPKNVRVADGSTVEALGHGEVIIPTTYGPIQIDNVWYAPRLCNRLLSTDTFNDSKVSVLFEDHKAFAIRNGQVIFQGTGVNGLYYVDHVIQQAFTATTAQGGESLPKPQTTRELWHDRLGHTNYRNVDAMPDCATGVNFRKPTAGELLPGDTACEACLAGRMKESFNKTTDSRTDVPGRRLHCDISGIKAWSVQGYRFFLLITDDATRYTWIHFLRSKESVEVLGEFKQLLQKVERECNTKVTFVRADNGKSEFGEQFQSYLKSLGINFEPSPPYKHSMNGVIERAMQVVNKYARSMLYRAKLPHTFWCYATEHAVWLKNRTPTAALPYERMCYSATPYGAYYTRKPDLSKLKVFGCAAISLLPSAIRGNKYEPVIRGKYIYVGQSGNMIPKLVNPETHELHLAAEAEFNEYSFPGTTRIADPIKHRNQRKQLPEEHITAVNHPLTTSMRYEQPVAEQERYSTVVAERPRAAVEHPEAPCAPMDSSLLRSSNNSLLRSSNNTAVERVIQAVEPQEMVLPAVEPGTVESRAEAVELSSNARQVVEPEVIGPIAPKEPESPVVRQKRQYRRKDVVNPEIYKTTRSGRIPKKAVFPDAVAMAIAKQLHSYMPMDTFTVEEAMKMDPEGWIQAILRELQSLQQTRTFSIVKKPQNRTVIHCKWVCRDKFNERGVLERHKARLVIKGFEQKYGVDYTETFASVVKYNTLRTILAIAAVRDLEIHQMDVETAFLNPTLSEEIYMEIPEYFELVEPSVNSETHCLLLNKALYGLKQAPRAWFQDVDAYFKSIGFMPSTADPNLYTRDGAYILLFVDDMLIVGQSEKVLQAKGEIHGQWKCKDLGEAKLFVGFQIQRNRKAKSLHLHQGLYISKLLERFRMANCNPISLPMDAGTVLSKVDEIDPQTAQEDDYIPLEPSDHELYQQLVGTYIYLSNGTRPDISYPVSQLARHMASPCVLHLRLAKRMLRYLKGTITVGILYNGTIPEGSNPYTLYSDATWGTEGDRKSFNGWAATRAGGAILWVAQRQKSTALSSMEAEIMAGSEATKEVAWLEKVNRDLKETYNHPPTLHIDNLGAVELIHHNKYHKKAKHIDIRFNYIRSDMVEAKRLVVEHIPGTEQPADLLTKQLPISTFMKHCHSLGIREFEQDHTEGAL</sequence>
<evidence type="ECO:0000256" key="8">
    <source>
        <dbReference type="ARBA" id="ARBA00022741"/>
    </source>
</evidence>
<feature type="compositionally biased region" description="Low complexity" evidence="24">
    <location>
        <begin position="218"/>
        <end position="229"/>
    </location>
</feature>
<reference evidence="26 27" key="1">
    <citation type="submission" date="2018-05" db="EMBL/GenBank/DDBJ databases">
        <title>Draft genome sequence of Scytalidium lignicola DSM 105466, a ubiquitous saprotrophic fungus.</title>
        <authorList>
            <person name="Buettner E."/>
            <person name="Gebauer A.M."/>
            <person name="Hofrichter M."/>
            <person name="Liers C."/>
            <person name="Kellner H."/>
        </authorList>
    </citation>
    <scope>NUCLEOTIDE SEQUENCE [LARGE SCALE GENOMIC DNA]</scope>
    <source>
        <strain evidence="26 27">DSM 105466</strain>
    </source>
</reference>
<dbReference type="GO" id="GO:0003887">
    <property type="term" value="F:DNA-directed DNA polymerase activity"/>
    <property type="evidence" value="ECO:0007669"/>
    <property type="project" value="UniProtKB-KW"/>
</dbReference>
<feature type="non-terminal residue" evidence="26">
    <location>
        <position position="1"/>
    </location>
</feature>
<evidence type="ECO:0000256" key="9">
    <source>
        <dbReference type="ARBA" id="ARBA00022750"/>
    </source>
</evidence>
<keyword evidence="2" id="KW-0815">Transposition</keyword>